<gene>
    <name evidence="3" type="ORF">CLV54_2298</name>
</gene>
<accession>A0A2M9BTR7</accession>
<keyword evidence="2" id="KW-0812">Transmembrane</keyword>
<dbReference type="SUPFAM" id="SSF48452">
    <property type="entry name" value="TPR-like"/>
    <property type="match status" value="1"/>
</dbReference>
<evidence type="ECO:0000256" key="1">
    <source>
        <dbReference type="PROSITE-ProRule" id="PRU00339"/>
    </source>
</evidence>
<keyword evidence="4" id="KW-1185">Reference proteome</keyword>
<sequence length="152" mass="16865">MRGRIAVIVMAVLLVLYLVLVAQKAVLLLLTDNTIARIMGVALLVLPVIGAWALVRELLFGVRSERLARILEAEGGLPEEEVEVRPSGRPLRDEADAVFPAYRAETEASPQSWRAWFRLGIVYDASGDRRRARQAIRRAIALYRADTAQSTA</sequence>
<evidence type="ECO:0000313" key="3">
    <source>
        <dbReference type="EMBL" id="PJJ61354.1"/>
    </source>
</evidence>
<dbReference type="Gene3D" id="1.25.40.10">
    <property type="entry name" value="Tetratricopeptide repeat domain"/>
    <property type="match status" value="1"/>
</dbReference>
<feature type="repeat" description="TPR" evidence="1">
    <location>
        <begin position="113"/>
        <end position="146"/>
    </location>
</feature>
<evidence type="ECO:0000256" key="2">
    <source>
        <dbReference type="SAM" id="Phobius"/>
    </source>
</evidence>
<dbReference type="PROSITE" id="PS50005">
    <property type="entry name" value="TPR"/>
    <property type="match status" value="1"/>
</dbReference>
<proteinExistence type="predicted"/>
<reference evidence="3 4" key="1">
    <citation type="submission" date="2017-11" db="EMBL/GenBank/DDBJ databases">
        <title>Genomic Encyclopedia of Archaeal and Bacterial Type Strains, Phase II (KMG-II): From Individual Species to Whole Genera.</title>
        <authorList>
            <person name="Goeker M."/>
        </authorList>
    </citation>
    <scope>NUCLEOTIDE SEQUENCE [LARGE SCALE GENOMIC DNA]</scope>
    <source>
        <strain evidence="3 4">DSM 25625</strain>
    </source>
</reference>
<keyword evidence="2" id="KW-1133">Transmembrane helix</keyword>
<dbReference type="OrthoDB" id="4485518at2"/>
<feature type="transmembrane region" description="Helical" evidence="2">
    <location>
        <begin position="34"/>
        <end position="55"/>
    </location>
</feature>
<dbReference type="InterPro" id="IPR019734">
    <property type="entry name" value="TPR_rpt"/>
</dbReference>
<dbReference type="Proteomes" id="UP000230161">
    <property type="component" value="Unassembled WGS sequence"/>
</dbReference>
<protein>
    <submittedName>
        <fullName evidence="3">Uncharacterized protein</fullName>
    </submittedName>
</protein>
<organism evidence="3 4">
    <name type="scientific">Compostimonas suwonensis</name>
    <dbReference type="NCBI Taxonomy" id="1048394"/>
    <lineage>
        <taxon>Bacteria</taxon>
        <taxon>Bacillati</taxon>
        <taxon>Actinomycetota</taxon>
        <taxon>Actinomycetes</taxon>
        <taxon>Micrococcales</taxon>
        <taxon>Microbacteriaceae</taxon>
        <taxon>Compostimonas</taxon>
    </lineage>
</organism>
<keyword evidence="1" id="KW-0802">TPR repeat</keyword>
<name>A0A2M9BTR7_9MICO</name>
<dbReference type="RefSeq" id="WP_100345114.1">
    <property type="nucleotide sequence ID" value="NZ_PGFB01000004.1"/>
</dbReference>
<dbReference type="InterPro" id="IPR011990">
    <property type="entry name" value="TPR-like_helical_dom_sf"/>
</dbReference>
<keyword evidence="2" id="KW-0472">Membrane</keyword>
<dbReference type="EMBL" id="PGFB01000004">
    <property type="protein sequence ID" value="PJJ61354.1"/>
    <property type="molecule type" value="Genomic_DNA"/>
</dbReference>
<evidence type="ECO:0000313" key="4">
    <source>
        <dbReference type="Proteomes" id="UP000230161"/>
    </source>
</evidence>
<comment type="caution">
    <text evidence="3">The sequence shown here is derived from an EMBL/GenBank/DDBJ whole genome shotgun (WGS) entry which is preliminary data.</text>
</comment>
<dbReference type="AlphaFoldDB" id="A0A2M9BTR7"/>